<feature type="compositionally biased region" description="Low complexity" evidence="1">
    <location>
        <begin position="295"/>
        <end position="307"/>
    </location>
</feature>
<name>A0ABP0CZT3_9PEZI</name>
<feature type="region of interest" description="Disordered" evidence="1">
    <location>
        <begin position="95"/>
        <end position="213"/>
    </location>
</feature>
<reference evidence="2 3" key="1">
    <citation type="submission" date="2024-01" db="EMBL/GenBank/DDBJ databases">
        <authorList>
            <person name="Allen C."/>
            <person name="Tagirdzhanova G."/>
        </authorList>
    </citation>
    <scope>NUCLEOTIDE SEQUENCE [LARGE SCALE GENOMIC DNA]</scope>
</reference>
<dbReference type="Proteomes" id="UP001642406">
    <property type="component" value="Unassembled WGS sequence"/>
</dbReference>
<evidence type="ECO:0000256" key="1">
    <source>
        <dbReference type="SAM" id="MobiDB-lite"/>
    </source>
</evidence>
<accession>A0ABP0CZT3</accession>
<organism evidence="2 3">
    <name type="scientific">Sporothrix bragantina</name>
    <dbReference type="NCBI Taxonomy" id="671064"/>
    <lineage>
        <taxon>Eukaryota</taxon>
        <taxon>Fungi</taxon>
        <taxon>Dikarya</taxon>
        <taxon>Ascomycota</taxon>
        <taxon>Pezizomycotina</taxon>
        <taxon>Sordariomycetes</taxon>
        <taxon>Sordariomycetidae</taxon>
        <taxon>Ophiostomatales</taxon>
        <taxon>Ophiostomataceae</taxon>
        <taxon>Sporothrix</taxon>
    </lineage>
</organism>
<feature type="compositionally biased region" description="Basic and acidic residues" evidence="1">
    <location>
        <begin position="53"/>
        <end position="62"/>
    </location>
</feature>
<feature type="compositionally biased region" description="Polar residues" evidence="1">
    <location>
        <begin position="133"/>
        <end position="145"/>
    </location>
</feature>
<keyword evidence="3" id="KW-1185">Reference proteome</keyword>
<feature type="region of interest" description="Disordered" evidence="1">
    <location>
        <begin position="262"/>
        <end position="307"/>
    </location>
</feature>
<feature type="compositionally biased region" description="Low complexity" evidence="1">
    <location>
        <begin position="152"/>
        <end position="161"/>
    </location>
</feature>
<evidence type="ECO:0000313" key="2">
    <source>
        <dbReference type="EMBL" id="CAK7237446.1"/>
    </source>
</evidence>
<feature type="compositionally biased region" description="Polar residues" evidence="1">
    <location>
        <begin position="97"/>
        <end position="121"/>
    </location>
</feature>
<dbReference type="EMBL" id="CAWUHC010000186">
    <property type="protein sequence ID" value="CAK7237446.1"/>
    <property type="molecule type" value="Genomic_DNA"/>
</dbReference>
<feature type="compositionally biased region" description="Polar residues" evidence="1">
    <location>
        <begin position="26"/>
        <end position="38"/>
    </location>
</feature>
<proteinExistence type="predicted"/>
<evidence type="ECO:0000313" key="3">
    <source>
        <dbReference type="Proteomes" id="UP001642406"/>
    </source>
</evidence>
<sequence length="545" mass="58947">MEYDLGDSVVNAGTVGAVESDGGGESNSVTSLLSTSRRGSQDYLSDDGTLVASEHDHSDGHSDGGMSSWIARELELHYNGSNATTATNNDIEETDQPTHLETVSPLCSSFRQQTPSASSLGKRSRENSDVDSETLTGNGTTTQVHPDNDAGSPSSTTSSAANQCRAAKKIMTSKPEAHHRDIRRHATMAPPLHPRSPLEYDRAPSPQPLESPHAVQVQPREGLPEHLFAGSFEKDFRDDFARPKPAEQTSRDNITLKIATGELEGDSGPSTAAPASASFPDIGQAEQLSPPAQKTPVTTSAPATTSTATVSPIVLPDVLSVLASRRYSVHGDNQELTAGQRSANNHHLNHHRLDHHHRAVSQDPAHQAQLQYQNFDMDMSLQRLQGMEAAPRSSQTIRSYQSMQAMHAKQAAQELQALQNMEAVDAFSSAQGLPGMPLISPELLEATMPSMPAPSNQHRQLPLLENTPSYVGYNFQPDMPSEVQTEVVEEYSETDQFEIPDMAVTGMGMVDFANPEEIARVMGGINDTESGHDSFRAVHFPWPPN</sequence>
<feature type="region of interest" description="Disordered" evidence="1">
    <location>
        <begin position="1"/>
        <end position="66"/>
    </location>
</feature>
<protein>
    <submittedName>
        <fullName evidence="2">Uncharacterized protein</fullName>
    </submittedName>
</protein>
<comment type="caution">
    <text evidence="2">The sequence shown here is derived from an EMBL/GenBank/DDBJ whole genome shotgun (WGS) entry which is preliminary data.</text>
</comment>
<gene>
    <name evidence="2" type="ORF">SBRCBS47491_009978</name>
</gene>
<feature type="compositionally biased region" description="Low complexity" evidence="1">
    <location>
        <begin position="267"/>
        <end position="280"/>
    </location>
</feature>